<evidence type="ECO:0000313" key="6">
    <source>
        <dbReference type="EMBL" id="AKX58627.1"/>
    </source>
</evidence>
<keyword evidence="3" id="KW-0804">Transcription</keyword>
<evidence type="ECO:0000256" key="1">
    <source>
        <dbReference type="ARBA" id="ARBA00023015"/>
    </source>
</evidence>
<feature type="domain" description="HTH tetR-type" evidence="5">
    <location>
        <begin position="12"/>
        <end position="72"/>
    </location>
</feature>
<dbReference type="AlphaFoldDB" id="A0A0K1XBT7"/>
<keyword evidence="2 4" id="KW-0238">DNA-binding</keyword>
<dbReference type="Pfam" id="PF13305">
    <property type="entry name" value="TetR_C_33"/>
    <property type="match status" value="1"/>
</dbReference>
<dbReference type="STRING" id="1697053.AKN87_02630"/>
<dbReference type="InterPro" id="IPR036271">
    <property type="entry name" value="Tet_transcr_reg_TetR-rel_C_sf"/>
</dbReference>
<dbReference type="InterPro" id="IPR025996">
    <property type="entry name" value="MT1864/Rv1816-like_C"/>
</dbReference>
<proteinExistence type="predicted"/>
<evidence type="ECO:0000313" key="8">
    <source>
        <dbReference type="Proteomes" id="UP000063953"/>
    </source>
</evidence>
<evidence type="ECO:0000256" key="4">
    <source>
        <dbReference type="PROSITE-ProRule" id="PRU00335"/>
    </source>
</evidence>
<evidence type="ECO:0000256" key="2">
    <source>
        <dbReference type="ARBA" id="ARBA00023125"/>
    </source>
</evidence>
<keyword evidence="1" id="KW-0805">Transcription regulation</keyword>
<dbReference type="InterPro" id="IPR050109">
    <property type="entry name" value="HTH-type_TetR-like_transc_reg"/>
</dbReference>
<evidence type="ECO:0000259" key="5">
    <source>
        <dbReference type="PROSITE" id="PS50977"/>
    </source>
</evidence>
<dbReference type="SUPFAM" id="SSF46689">
    <property type="entry name" value="Homeodomain-like"/>
    <property type="match status" value="1"/>
</dbReference>
<reference evidence="6 8" key="1">
    <citation type="journal article" date="2015" name="Genome Announc.">
        <title>Genome Sequences of Oblitimonas alkaliphila gen. nov. sp. nov. (Proposed), a Novel Bacterium of the Pseudomonadaceae Family.</title>
        <authorList>
            <person name="Lauer A.C."/>
            <person name="Nicholson A.C."/>
            <person name="Humrighouse B.W."/>
            <person name="Emery B."/>
            <person name="Drobish A."/>
            <person name="Juieng P."/>
            <person name="Loparev V."/>
            <person name="McQuiston J.R."/>
        </authorList>
    </citation>
    <scope>NUCLEOTIDE SEQUENCE [LARGE SCALE GENOMIC DNA]</scope>
    <source>
        <strain evidence="6 8">E5571</strain>
    </source>
</reference>
<sequence>MQTVPRKVREFKRREQEILDTALSLFLAHGEDSVTVELIADTVGIGKGTIYKHFKSKAEIYLRLMLDYERDLNALFQSESVARDKEALSRAYFGFRMRDPQRYQLFDRLEEKVVKGQQVPELVAELHAIRASNFERLTDLIKDRINEGKLEDVPPYYHYCAAWALVHGAVALYHSPFWSNVLEDQDGFFQFLMDIGVRMGNKRKREHDSKLETEES</sequence>
<evidence type="ECO:0000256" key="3">
    <source>
        <dbReference type="ARBA" id="ARBA00023163"/>
    </source>
</evidence>
<dbReference type="PANTHER" id="PTHR30055">
    <property type="entry name" value="HTH-TYPE TRANSCRIPTIONAL REGULATOR RUTR"/>
    <property type="match status" value="1"/>
</dbReference>
<dbReference type="Pfam" id="PF00440">
    <property type="entry name" value="TetR_N"/>
    <property type="match status" value="1"/>
</dbReference>
<name>A0A0K1XBT7_9GAMM</name>
<dbReference type="EMBL" id="CP012365">
    <property type="protein sequence ID" value="AKX58627.1"/>
    <property type="molecule type" value="Genomic_DNA"/>
</dbReference>
<dbReference type="PATRIC" id="fig|1697052.3.peg.509"/>
<dbReference type="OrthoDB" id="63332at2"/>
<reference evidence="7" key="3">
    <citation type="journal article" date="2022" name="Sci. Total Environ.">
        <title>Prevalence, transmission, and molecular epidemiology of tet(X)-positive bacteria among humans, animals, and environmental niches in China: An epidemiological, and genomic-based study.</title>
        <authorList>
            <person name="Dong N."/>
            <person name="Zeng Y."/>
            <person name="Cai C."/>
            <person name="Sun C."/>
            <person name="Lu J."/>
            <person name="Liu C."/>
            <person name="Zhou H."/>
            <person name="Sun Q."/>
            <person name="Shu L."/>
            <person name="Wang H."/>
            <person name="Wang Y."/>
            <person name="Wang S."/>
            <person name="Wu C."/>
            <person name="Chan E.W."/>
            <person name="Chen G."/>
            <person name="Shen Z."/>
            <person name="Chen S."/>
            <person name="Zhang R."/>
        </authorList>
    </citation>
    <scope>NUCLEOTIDE SEQUENCE</scope>
    <source>
        <strain evidence="7">DF46-2-2</strain>
    </source>
</reference>
<organism evidence="6 8">
    <name type="scientific">Thiopseudomonas alkaliphila</name>
    <dbReference type="NCBI Taxonomy" id="1697053"/>
    <lineage>
        <taxon>Bacteria</taxon>
        <taxon>Pseudomonadati</taxon>
        <taxon>Pseudomonadota</taxon>
        <taxon>Gammaproteobacteria</taxon>
        <taxon>Pseudomonadales</taxon>
        <taxon>Pseudomonadaceae</taxon>
        <taxon>Thiopseudomonas</taxon>
    </lineage>
</organism>
<keyword evidence="8" id="KW-1185">Reference proteome</keyword>
<protein>
    <submittedName>
        <fullName evidence="6">TetR family transcriptional regulator</fullName>
    </submittedName>
    <submittedName>
        <fullName evidence="7">TetR/AcrR family transcriptional regulator</fullName>
    </submittedName>
</protein>
<dbReference type="EMBL" id="JACANB010000003">
    <property type="protein sequence ID" value="MDM1696259.1"/>
    <property type="molecule type" value="Genomic_DNA"/>
</dbReference>
<dbReference type="PROSITE" id="PS50977">
    <property type="entry name" value="HTH_TETR_2"/>
    <property type="match status" value="1"/>
</dbReference>
<reference evidence="7" key="2">
    <citation type="submission" date="2020-06" db="EMBL/GenBank/DDBJ databases">
        <authorList>
            <person name="Dong N."/>
        </authorList>
    </citation>
    <scope>NUCLEOTIDE SEQUENCE</scope>
    <source>
        <strain evidence="7">DF46-2-2</strain>
    </source>
</reference>
<gene>
    <name evidence="6" type="ORF">AKN88_00735</name>
    <name evidence="7" type="ORF">HX099_06230</name>
</gene>
<dbReference type="RefSeq" id="WP_053099530.1">
    <property type="nucleotide sequence ID" value="NZ_CP012359.1"/>
</dbReference>
<dbReference type="InterPro" id="IPR009057">
    <property type="entry name" value="Homeodomain-like_sf"/>
</dbReference>
<dbReference type="GO" id="GO:0000976">
    <property type="term" value="F:transcription cis-regulatory region binding"/>
    <property type="evidence" value="ECO:0007669"/>
    <property type="project" value="TreeGrafter"/>
</dbReference>
<dbReference type="GO" id="GO:0003700">
    <property type="term" value="F:DNA-binding transcription factor activity"/>
    <property type="evidence" value="ECO:0007669"/>
    <property type="project" value="TreeGrafter"/>
</dbReference>
<evidence type="ECO:0000313" key="7">
    <source>
        <dbReference type="EMBL" id="MDM1696259.1"/>
    </source>
</evidence>
<dbReference type="PRINTS" id="PR00455">
    <property type="entry name" value="HTHTETR"/>
</dbReference>
<dbReference type="SUPFAM" id="SSF48498">
    <property type="entry name" value="Tetracyclin repressor-like, C-terminal domain"/>
    <property type="match status" value="1"/>
</dbReference>
<accession>A0A0K1XBT7</accession>
<dbReference type="PANTHER" id="PTHR30055:SF187">
    <property type="entry name" value="TRANSCRIPTIONAL REGULATORY PROTEIN"/>
    <property type="match status" value="1"/>
</dbReference>
<dbReference type="Proteomes" id="UP001173465">
    <property type="component" value="Unassembled WGS sequence"/>
</dbReference>
<dbReference type="InterPro" id="IPR001647">
    <property type="entry name" value="HTH_TetR"/>
</dbReference>
<dbReference type="Gene3D" id="1.10.357.10">
    <property type="entry name" value="Tetracycline Repressor, domain 2"/>
    <property type="match status" value="1"/>
</dbReference>
<feature type="DNA-binding region" description="H-T-H motif" evidence="4">
    <location>
        <begin position="35"/>
        <end position="54"/>
    </location>
</feature>
<dbReference type="Proteomes" id="UP000063953">
    <property type="component" value="Chromosome"/>
</dbReference>